<evidence type="ECO:0000256" key="2">
    <source>
        <dbReference type="ARBA" id="ARBA00022729"/>
    </source>
</evidence>
<evidence type="ECO:0000256" key="3">
    <source>
        <dbReference type="SAM" id="SignalP"/>
    </source>
</evidence>
<keyword evidence="2 3" id="KW-0732">Signal</keyword>
<dbReference type="Pfam" id="PF09435">
    <property type="entry name" value="DUF2015"/>
    <property type="match status" value="1"/>
</dbReference>
<comment type="similarity">
    <text evidence="1">Belongs to the UPF0357 family.</text>
</comment>
<dbReference type="OrthoDB" id="447314at2759"/>
<dbReference type="PANTHER" id="PTHR28023">
    <property type="entry name" value="UPF0357 PROTEIN YCL012C"/>
    <property type="match status" value="1"/>
</dbReference>
<gene>
    <name evidence="4" type="ORF">C1Q_02607</name>
</gene>
<dbReference type="AlphaFoldDB" id="C7GQK6"/>
<proteinExistence type="inferred from homology"/>
<evidence type="ECO:0000313" key="5">
    <source>
        <dbReference type="Proteomes" id="UP000008073"/>
    </source>
</evidence>
<evidence type="ECO:0000256" key="1">
    <source>
        <dbReference type="ARBA" id="ARBA00008325"/>
    </source>
</evidence>
<evidence type="ECO:0000313" key="4">
    <source>
        <dbReference type="EMBL" id="EEU06895.1"/>
    </source>
</evidence>
<organism evidence="4 5">
    <name type="scientific">Saccharomyces cerevisiae (strain JAY291)</name>
    <name type="common">Baker's yeast</name>
    <dbReference type="NCBI Taxonomy" id="574961"/>
    <lineage>
        <taxon>Eukaryota</taxon>
        <taxon>Fungi</taxon>
        <taxon>Dikarya</taxon>
        <taxon>Ascomycota</taxon>
        <taxon>Saccharomycotina</taxon>
        <taxon>Saccharomycetes</taxon>
        <taxon>Saccharomycetales</taxon>
        <taxon>Saccharomycetaceae</taxon>
        <taxon>Saccharomyces</taxon>
    </lineage>
</organism>
<feature type="signal peptide" evidence="3">
    <location>
        <begin position="1"/>
        <end position="25"/>
    </location>
</feature>
<dbReference type="EMBL" id="ACFL01000126">
    <property type="protein sequence ID" value="EEU06895.1"/>
    <property type="molecule type" value="Genomic_DNA"/>
</dbReference>
<name>C7GQK6_YEAS2</name>
<dbReference type="InterPro" id="IPR018559">
    <property type="entry name" value="DUF2015"/>
</dbReference>
<sequence length="135" mass="15580">MKSLFYLKLLLWVVLLSLCLLMAHRKTKVGTDKFRALRSRIQSRFNRHIRLNDSFADDLENGLHSSNFDIISENSNDVRGGLDDVSKNEIKQIMENDNVDFDKARLLYMERKFGQNGIAPDGTPIDPKAFTFDSR</sequence>
<dbReference type="Proteomes" id="UP000008073">
    <property type="component" value="Unassembled WGS sequence"/>
</dbReference>
<protein>
    <submittedName>
        <fullName evidence="4">YCL012C-like protein</fullName>
    </submittedName>
</protein>
<dbReference type="PANTHER" id="PTHR28023:SF1">
    <property type="entry name" value="UPF0357 PROTEIN YCL012C"/>
    <property type="match status" value="1"/>
</dbReference>
<accession>C7GQK6</accession>
<reference evidence="4 5" key="1">
    <citation type="journal article" date="2009" name="Genome Res.">
        <title>Genome structure of a Saccharomyces cerevisiae strain widely used in bioethanol production.</title>
        <authorList>
            <person name="Argueso J.L."/>
            <person name="Carazzolle M.F."/>
            <person name="Mieczkowski P.A."/>
            <person name="Duarte F.M."/>
            <person name="Netto O.V."/>
            <person name="Missawa S.K."/>
            <person name="Galzerani F."/>
            <person name="Costa G.G."/>
            <person name="Vidal R.O."/>
            <person name="Noronha M.F."/>
            <person name="Dominska M."/>
            <person name="Andrietta M.G."/>
            <person name="Andrietta S.R."/>
            <person name="Cunha A.F."/>
            <person name="Gomes L.H."/>
            <person name="Tavares F.C."/>
            <person name="Alcarde A.R."/>
            <person name="Dietrich F.S."/>
            <person name="McCusker J.H."/>
            <person name="Petes T.D."/>
            <person name="Pereira G.A."/>
        </authorList>
    </citation>
    <scope>NUCLEOTIDE SEQUENCE [LARGE SCALE GENOMIC DNA]</scope>
    <source>
        <strain evidence="4 5">JAY291</strain>
    </source>
</reference>
<comment type="caution">
    <text evidence="4">The sequence shown here is derived from an EMBL/GenBank/DDBJ whole genome shotgun (WGS) entry which is preliminary data.</text>
</comment>
<feature type="chain" id="PRO_5002978029" evidence="3">
    <location>
        <begin position="26"/>
        <end position="135"/>
    </location>
</feature>